<protein>
    <submittedName>
        <fullName evidence="1">Uncharacterized protein</fullName>
    </submittedName>
</protein>
<gene>
    <name evidence="1" type="ORF">CUNI_LOCUS5050</name>
</gene>
<evidence type="ECO:0000313" key="2">
    <source>
        <dbReference type="Proteomes" id="UP000678393"/>
    </source>
</evidence>
<comment type="caution">
    <text evidence="1">The sequence shown here is derived from an EMBL/GenBank/DDBJ whole genome shotgun (WGS) entry which is preliminary data.</text>
</comment>
<sequence>IVFEGKVVGQRSTDIGLDDITFTPQCQLKSPRDSCWCCPRTSSTCDHHRWCGDLFKAYTET</sequence>
<dbReference type="EMBL" id="CAJHNH020000724">
    <property type="protein sequence ID" value="CAG5119492.1"/>
    <property type="molecule type" value="Genomic_DNA"/>
</dbReference>
<proteinExistence type="predicted"/>
<name>A0A8S3YV73_9EUPU</name>
<reference evidence="1" key="1">
    <citation type="submission" date="2021-04" db="EMBL/GenBank/DDBJ databases">
        <authorList>
            <consortium name="Molecular Ecology Group"/>
        </authorList>
    </citation>
    <scope>NUCLEOTIDE SEQUENCE</scope>
</reference>
<dbReference type="AlphaFoldDB" id="A0A8S3YV73"/>
<evidence type="ECO:0000313" key="1">
    <source>
        <dbReference type="EMBL" id="CAG5119492.1"/>
    </source>
</evidence>
<accession>A0A8S3YV73</accession>
<dbReference type="Proteomes" id="UP000678393">
    <property type="component" value="Unassembled WGS sequence"/>
</dbReference>
<feature type="non-terminal residue" evidence="1">
    <location>
        <position position="1"/>
    </location>
</feature>
<feature type="non-terminal residue" evidence="1">
    <location>
        <position position="61"/>
    </location>
</feature>
<organism evidence="1 2">
    <name type="scientific">Candidula unifasciata</name>
    <dbReference type="NCBI Taxonomy" id="100452"/>
    <lineage>
        <taxon>Eukaryota</taxon>
        <taxon>Metazoa</taxon>
        <taxon>Spiralia</taxon>
        <taxon>Lophotrochozoa</taxon>
        <taxon>Mollusca</taxon>
        <taxon>Gastropoda</taxon>
        <taxon>Heterobranchia</taxon>
        <taxon>Euthyneura</taxon>
        <taxon>Panpulmonata</taxon>
        <taxon>Eupulmonata</taxon>
        <taxon>Stylommatophora</taxon>
        <taxon>Helicina</taxon>
        <taxon>Helicoidea</taxon>
        <taxon>Geomitridae</taxon>
        <taxon>Candidula</taxon>
    </lineage>
</organism>
<keyword evidence="2" id="KW-1185">Reference proteome</keyword>